<dbReference type="OrthoDB" id="54918at2759"/>
<evidence type="ECO:0000256" key="1">
    <source>
        <dbReference type="SAM" id="MobiDB-lite"/>
    </source>
</evidence>
<feature type="compositionally biased region" description="Basic residues" evidence="1">
    <location>
        <begin position="235"/>
        <end position="246"/>
    </location>
</feature>
<organism evidence="2 3">
    <name type="scientific">Fragilariopsis cylindrus CCMP1102</name>
    <dbReference type="NCBI Taxonomy" id="635003"/>
    <lineage>
        <taxon>Eukaryota</taxon>
        <taxon>Sar</taxon>
        <taxon>Stramenopiles</taxon>
        <taxon>Ochrophyta</taxon>
        <taxon>Bacillariophyta</taxon>
        <taxon>Bacillariophyceae</taxon>
        <taxon>Bacillariophycidae</taxon>
        <taxon>Bacillariales</taxon>
        <taxon>Bacillariaceae</taxon>
        <taxon>Fragilariopsis</taxon>
    </lineage>
</organism>
<evidence type="ECO:0000313" key="2">
    <source>
        <dbReference type="EMBL" id="OEU12003.1"/>
    </source>
</evidence>
<dbReference type="AlphaFoldDB" id="A0A1E7F2E2"/>
<accession>A0A1E7F2E2</accession>
<proteinExistence type="predicted"/>
<keyword evidence="3" id="KW-1185">Reference proteome</keyword>
<dbReference type="KEGG" id="fcy:FRACYDRAFT_245129"/>
<dbReference type="EMBL" id="KV784366">
    <property type="protein sequence ID" value="OEU12003.1"/>
    <property type="molecule type" value="Genomic_DNA"/>
</dbReference>
<sequence>MADEGKLRLTADALRHQVELYSKLNDSSSNLNSEDDGRSRIPLKKLMKLFEIKKKCSQERQKLFRSYVNDLCDLEMNEDIGKVLVLKEEEEDEATEVSLENLGYGDAAPEIQAAGAKENIGSMHTGSTKSNSKRESRLKLPYSDGSDGVGSAIEIADCAAVRRQYNRRGSVTRYSIVAQNEVVDEYKAHEDIINQFRGDSTKIESAMRDFKHIAGDDNDSDDLDDNVSRTSSKQSKGRGKKRQVKHKQVDGDGNAVSRFFRRGRLSMAL</sequence>
<protein>
    <submittedName>
        <fullName evidence="2">Uncharacterized protein</fullName>
    </submittedName>
</protein>
<dbReference type="Proteomes" id="UP000095751">
    <property type="component" value="Unassembled WGS sequence"/>
</dbReference>
<feature type="compositionally biased region" description="Acidic residues" evidence="1">
    <location>
        <begin position="216"/>
        <end position="225"/>
    </location>
</feature>
<dbReference type="InParanoid" id="A0A1E7F2E2"/>
<feature type="region of interest" description="Disordered" evidence="1">
    <location>
        <begin position="214"/>
        <end position="255"/>
    </location>
</feature>
<name>A0A1E7F2E2_9STRA</name>
<reference evidence="2 3" key="1">
    <citation type="submission" date="2016-09" db="EMBL/GenBank/DDBJ databases">
        <title>Extensive genetic diversity and differential bi-allelic expression allows diatom success in the polar Southern Ocean.</title>
        <authorList>
            <consortium name="DOE Joint Genome Institute"/>
            <person name="Mock T."/>
            <person name="Otillar R.P."/>
            <person name="Strauss J."/>
            <person name="Dupont C."/>
            <person name="Frickenhaus S."/>
            <person name="Maumus F."/>
            <person name="Mcmullan M."/>
            <person name="Sanges R."/>
            <person name="Schmutz J."/>
            <person name="Toseland A."/>
            <person name="Valas R."/>
            <person name="Veluchamy A."/>
            <person name="Ward B.J."/>
            <person name="Allen A."/>
            <person name="Barry K."/>
            <person name="Falciatore A."/>
            <person name="Ferrante M."/>
            <person name="Fortunato A.E."/>
            <person name="Gloeckner G."/>
            <person name="Gruber A."/>
            <person name="Hipkin R."/>
            <person name="Janech M."/>
            <person name="Kroth P."/>
            <person name="Leese F."/>
            <person name="Lindquist E."/>
            <person name="Lyon B.R."/>
            <person name="Martin J."/>
            <person name="Mayer C."/>
            <person name="Parker M."/>
            <person name="Quesneville H."/>
            <person name="Raymond J."/>
            <person name="Uhlig C."/>
            <person name="Valentin K.U."/>
            <person name="Worden A.Z."/>
            <person name="Armbrust E.V."/>
            <person name="Bowler C."/>
            <person name="Green B."/>
            <person name="Moulton V."/>
            <person name="Van Oosterhout C."/>
            <person name="Grigoriev I."/>
        </authorList>
    </citation>
    <scope>NUCLEOTIDE SEQUENCE [LARGE SCALE GENOMIC DNA]</scope>
    <source>
        <strain evidence="2 3">CCMP1102</strain>
    </source>
</reference>
<evidence type="ECO:0000313" key="3">
    <source>
        <dbReference type="Proteomes" id="UP000095751"/>
    </source>
</evidence>
<gene>
    <name evidence="2" type="ORF">FRACYDRAFT_245129</name>
</gene>
<feature type="region of interest" description="Disordered" evidence="1">
    <location>
        <begin position="118"/>
        <end position="143"/>
    </location>
</feature>